<name>A0A9N9S9E7_PHACE</name>
<feature type="domain" description="MADF" evidence="2">
    <location>
        <begin position="6"/>
        <end position="89"/>
    </location>
</feature>
<protein>
    <recommendedName>
        <fullName evidence="2">MADF domain-containing protein</fullName>
    </recommendedName>
</protein>
<dbReference type="PANTHER" id="PTHR12243">
    <property type="entry name" value="MADF DOMAIN TRANSCRIPTION FACTOR"/>
    <property type="match status" value="1"/>
</dbReference>
<dbReference type="GO" id="GO:0006357">
    <property type="term" value="P:regulation of transcription by RNA polymerase II"/>
    <property type="evidence" value="ECO:0007669"/>
    <property type="project" value="TreeGrafter"/>
</dbReference>
<reference evidence="3" key="1">
    <citation type="submission" date="2022-01" db="EMBL/GenBank/DDBJ databases">
        <authorList>
            <person name="King R."/>
        </authorList>
    </citation>
    <scope>NUCLEOTIDE SEQUENCE</scope>
</reference>
<keyword evidence="4" id="KW-1185">Reference proteome</keyword>
<sequence>MEDGLLIEQVSGFPQLYAKSDARYKNNRLRENAWKTIGVILEETPEACEHRWKILRNKYTALRREARQTPSGSGATEITWPYFKLMSFLDPYLQTRKSFSNVRLKNVEANEWDSLSQMIVEDNTEKENNCSDVESEPTCSSQSNRVQTPVQTPSGRPAAAQSQQRKREFVSAIPRNTLPSKKAKSEVLTEKMSGCFDTFQKVLENNISKPATANNDDDEPFVRSLVTDLSIFSNRDKIIIKRQIYNVVADYLLLKENDNN</sequence>
<accession>A0A9N9S9E7</accession>
<dbReference type="SMART" id="SM00595">
    <property type="entry name" value="MADF"/>
    <property type="match status" value="1"/>
</dbReference>
<dbReference type="AlphaFoldDB" id="A0A9N9S9E7"/>
<dbReference type="InterPro" id="IPR039353">
    <property type="entry name" value="TF_Adf1"/>
</dbReference>
<dbReference type="InterPro" id="IPR006578">
    <property type="entry name" value="MADF-dom"/>
</dbReference>
<evidence type="ECO:0000259" key="2">
    <source>
        <dbReference type="Pfam" id="PF10545"/>
    </source>
</evidence>
<evidence type="ECO:0000313" key="3">
    <source>
        <dbReference type="EMBL" id="CAG9814692.1"/>
    </source>
</evidence>
<gene>
    <name evidence="3" type="ORF">PHAECO_LOCUS2228</name>
</gene>
<dbReference type="OrthoDB" id="6703957at2759"/>
<evidence type="ECO:0000256" key="1">
    <source>
        <dbReference type="SAM" id="MobiDB-lite"/>
    </source>
</evidence>
<evidence type="ECO:0000313" key="4">
    <source>
        <dbReference type="Proteomes" id="UP001153737"/>
    </source>
</evidence>
<reference evidence="3" key="2">
    <citation type="submission" date="2022-10" db="EMBL/GenBank/DDBJ databases">
        <authorList>
            <consortium name="ENA_rothamsted_submissions"/>
            <consortium name="culmorum"/>
            <person name="King R."/>
        </authorList>
    </citation>
    <scope>NUCLEOTIDE SEQUENCE</scope>
</reference>
<dbReference type="Pfam" id="PF10545">
    <property type="entry name" value="MADF_DNA_bdg"/>
    <property type="match status" value="1"/>
</dbReference>
<dbReference type="GO" id="GO:0005667">
    <property type="term" value="C:transcription regulator complex"/>
    <property type="evidence" value="ECO:0007669"/>
    <property type="project" value="TreeGrafter"/>
</dbReference>
<organism evidence="3 4">
    <name type="scientific">Phaedon cochleariae</name>
    <name type="common">Mustard beetle</name>
    <dbReference type="NCBI Taxonomy" id="80249"/>
    <lineage>
        <taxon>Eukaryota</taxon>
        <taxon>Metazoa</taxon>
        <taxon>Ecdysozoa</taxon>
        <taxon>Arthropoda</taxon>
        <taxon>Hexapoda</taxon>
        <taxon>Insecta</taxon>
        <taxon>Pterygota</taxon>
        <taxon>Neoptera</taxon>
        <taxon>Endopterygota</taxon>
        <taxon>Coleoptera</taxon>
        <taxon>Polyphaga</taxon>
        <taxon>Cucujiformia</taxon>
        <taxon>Chrysomeloidea</taxon>
        <taxon>Chrysomelidae</taxon>
        <taxon>Chrysomelinae</taxon>
        <taxon>Chrysomelini</taxon>
        <taxon>Phaedon</taxon>
    </lineage>
</organism>
<dbReference type="PANTHER" id="PTHR12243:SF60">
    <property type="entry name" value="SI:CH211-15D5.12-RELATED"/>
    <property type="match status" value="1"/>
</dbReference>
<dbReference type="EMBL" id="OU896717">
    <property type="protein sequence ID" value="CAG9814692.1"/>
    <property type="molecule type" value="Genomic_DNA"/>
</dbReference>
<feature type="compositionally biased region" description="Polar residues" evidence="1">
    <location>
        <begin position="137"/>
        <end position="154"/>
    </location>
</feature>
<feature type="region of interest" description="Disordered" evidence="1">
    <location>
        <begin position="124"/>
        <end position="168"/>
    </location>
</feature>
<proteinExistence type="predicted"/>
<dbReference type="Proteomes" id="UP001153737">
    <property type="component" value="Chromosome 11"/>
</dbReference>
<dbReference type="GO" id="GO:0005634">
    <property type="term" value="C:nucleus"/>
    <property type="evidence" value="ECO:0007669"/>
    <property type="project" value="TreeGrafter"/>
</dbReference>